<dbReference type="PROSITE" id="PS50065">
    <property type="entry name" value="HMG_COA_REDUCTASE_4"/>
    <property type="match status" value="1"/>
</dbReference>
<dbReference type="InterPro" id="IPR023074">
    <property type="entry name" value="HMG_CoA_Rdtase_cat_sf"/>
</dbReference>
<dbReference type="GeneID" id="74947596"/>
<dbReference type="RefSeq" id="WP_227717357.1">
    <property type="nucleotide sequence ID" value="NZ_CP007536.1"/>
</dbReference>
<keyword evidence="5" id="KW-1185">Reference proteome</keyword>
<dbReference type="PROSITE" id="PS01192">
    <property type="entry name" value="HMG_COA_REDUCTASE_3"/>
    <property type="match status" value="1"/>
</dbReference>
<protein>
    <recommendedName>
        <fullName evidence="3">3-hydroxy-3-methylglutaryl coenzyme A reductase</fullName>
        <shortName evidence="3">HMG-CoA reductase</shortName>
    </recommendedName>
</protein>
<dbReference type="SUPFAM" id="SSF56542">
    <property type="entry name" value="Substrate-binding domain of HMG-CoA reductase"/>
    <property type="match status" value="1"/>
</dbReference>
<dbReference type="InterPro" id="IPR009029">
    <property type="entry name" value="HMG_CoA_Rdtase_sub-bd_dom_sf"/>
</dbReference>
<dbReference type="STRING" id="926571.NVIE_023590"/>
<evidence type="ECO:0000256" key="1">
    <source>
        <dbReference type="ARBA" id="ARBA00007661"/>
    </source>
</evidence>
<dbReference type="GO" id="GO:0004420">
    <property type="term" value="F:hydroxymethylglutaryl-CoA reductase (NADPH) activity"/>
    <property type="evidence" value="ECO:0007669"/>
    <property type="project" value="InterPro"/>
</dbReference>
<dbReference type="HOGENOM" id="CLU_033422_0_0_2"/>
<dbReference type="SUPFAM" id="SSF55035">
    <property type="entry name" value="NAD-binding domain of HMG-CoA reductase"/>
    <property type="match status" value="1"/>
</dbReference>
<dbReference type="KEGG" id="nvn:NVIE_023590"/>
<dbReference type="InterPro" id="IPR002202">
    <property type="entry name" value="HMG_CoA_Rdtase"/>
</dbReference>
<organism evidence="4 5">
    <name type="scientific">Nitrososphaera viennensis EN76</name>
    <dbReference type="NCBI Taxonomy" id="926571"/>
    <lineage>
        <taxon>Archaea</taxon>
        <taxon>Nitrososphaerota</taxon>
        <taxon>Nitrososphaeria</taxon>
        <taxon>Nitrososphaerales</taxon>
        <taxon>Nitrososphaeraceae</taxon>
        <taxon>Nitrososphaera</taxon>
    </lineage>
</organism>
<reference evidence="4 5" key="1">
    <citation type="journal article" date="2014" name="Int. J. Syst. Evol. Microbiol.">
        <title>Nitrososphaera viennensis gen. nov., sp. nov., an aerobic and mesophilic, ammonia-oxidizing archaeon from soil and a member of the archaeal phylum Thaumarchaeota.</title>
        <authorList>
            <person name="Stieglmeier M."/>
            <person name="Klingl A."/>
            <person name="Alves R.J."/>
            <person name="Rittmann S.K."/>
            <person name="Melcher M."/>
            <person name="Leisch N."/>
            <person name="Schleper C."/>
        </authorList>
    </citation>
    <scope>NUCLEOTIDE SEQUENCE [LARGE SCALE GENOMIC DNA]</scope>
    <source>
        <strain evidence="4">EN76</strain>
    </source>
</reference>
<dbReference type="CDD" id="cd00644">
    <property type="entry name" value="HMG-CoA_reductase_classII"/>
    <property type="match status" value="1"/>
</dbReference>
<proteinExistence type="inferred from homology"/>
<accession>A0A060HJ69</accession>
<dbReference type="InterPro" id="IPR009023">
    <property type="entry name" value="HMG_CoA_Rdtase_NAD(P)-bd_sf"/>
</dbReference>
<evidence type="ECO:0000256" key="3">
    <source>
        <dbReference type="RuleBase" id="RU361219"/>
    </source>
</evidence>
<dbReference type="AlphaFoldDB" id="A0A060HJ69"/>
<name>A0A060HJ69_9ARCH</name>
<evidence type="ECO:0000313" key="4">
    <source>
        <dbReference type="EMBL" id="AIC16619.1"/>
    </source>
</evidence>
<keyword evidence="2 3" id="KW-0560">Oxidoreductase</keyword>
<sequence length="418" mass="44236">MSKEKKKFYEMDREERLAFLIESAGLTGEEAASFGQPLAFESANRMVENAVGTMSIPLGIATNFVINGIERLVPMAIEEPSVIAAASKAAKIAKAKGGFAAEADGSLMIGQVQVVSLRSNIGAAKRKVLARKKELLAIANAKSRSVSAVGLQARVVRDSSKNRMGRMLVVELIIDTKDAMGANAVNTMCEAIAPRVAEITGGDVVLKILSNYATKRMARCRAVFDKEELGGKETVERILYAYALAHSDVYRAVTHNKGVMNGVDAVALATGQDFRAIEAGAHAWAARDGTYRSLTRWWRAKGGDLAGEIELPLAVGVVGGVANVHPTAKLALKILGVNNAKELAMAIAAAGLAQNLAAMRALASEGIQKGHMRLHARNIAVMAGAKGAEVDAVARKIAEEGQVNVEKAREALASLRKG</sequence>
<dbReference type="InterPro" id="IPR023076">
    <property type="entry name" value="HMG_CoA_Rdtase_CS"/>
</dbReference>
<dbReference type="PANTHER" id="PTHR10572">
    <property type="entry name" value="3-HYDROXY-3-METHYLGLUTARYL-COENZYME A REDUCTASE"/>
    <property type="match status" value="1"/>
</dbReference>
<evidence type="ECO:0000256" key="2">
    <source>
        <dbReference type="ARBA" id="ARBA00023002"/>
    </source>
</evidence>
<dbReference type="InterPro" id="IPR004553">
    <property type="entry name" value="HMG_CoA_Rdtase_bac-typ"/>
</dbReference>
<gene>
    <name evidence="4" type="primary">mvaA</name>
    <name evidence="4" type="ORF">NVIE_023590</name>
</gene>
<dbReference type="Gene3D" id="1.10.8.660">
    <property type="match status" value="1"/>
</dbReference>
<comment type="similarity">
    <text evidence="1 3">Belongs to the HMG-CoA reductase family.</text>
</comment>
<dbReference type="GO" id="GO:0015936">
    <property type="term" value="P:coenzyme A metabolic process"/>
    <property type="evidence" value="ECO:0007669"/>
    <property type="project" value="InterPro"/>
</dbReference>
<dbReference type="PRINTS" id="PR00071">
    <property type="entry name" value="HMGCOARDTASE"/>
</dbReference>
<dbReference type="Gene3D" id="3.90.770.10">
    <property type="entry name" value="3-hydroxy-3-methylglutaryl-coenzyme A Reductase, Chain A, domain 2"/>
    <property type="match status" value="2"/>
</dbReference>
<dbReference type="PANTHER" id="PTHR10572:SF24">
    <property type="entry name" value="3-HYDROXY-3-METHYLGLUTARYL-COENZYME A REDUCTASE"/>
    <property type="match status" value="1"/>
</dbReference>
<dbReference type="Proteomes" id="UP000027093">
    <property type="component" value="Chromosome"/>
</dbReference>
<dbReference type="EMBL" id="CP007536">
    <property type="protein sequence ID" value="AIC16619.1"/>
    <property type="molecule type" value="Genomic_DNA"/>
</dbReference>
<dbReference type="NCBIfam" id="TIGR00532">
    <property type="entry name" value="HMG_CoA_R_NAD"/>
    <property type="match status" value="1"/>
</dbReference>
<evidence type="ECO:0000313" key="5">
    <source>
        <dbReference type="Proteomes" id="UP000027093"/>
    </source>
</evidence>
<dbReference type="Pfam" id="PF00368">
    <property type="entry name" value="HMG-CoA_red"/>
    <property type="match status" value="1"/>
</dbReference>